<sequence>MKDMKTDELRRFLMGAVAIALLAASPIAAYSAQRANTTALQQATPRKQILEVKVRGDLSGREIDLQLSPGEISPVLILPDNRKYRVKASIIRTDHLFGDIYALVLADANGRTLAEMNIAGNTTATFSDHRVQIYLLPIEQAA</sequence>
<organism evidence="1">
    <name type="scientific">Xanthomonas sp. 10-10</name>
    <dbReference type="NCBI Taxonomy" id="3115848"/>
    <lineage>
        <taxon>Bacteria</taxon>
        <taxon>Pseudomonadati</taxon>
        <taxon>Pseudomonadota</taxon>
        <taxon>Gammaproteobacteria</taxon>
        <taxon>Lysobacterales</taxon>
        <taxon>Lysobacteraceae</taxon>
        <taxon>Xanthomonas</taxon>
    </lineage>
</organism>
<name>A0AAU7PA99_9XANT</name>
<dbReference type="EMBL" id="CP144460">
    <property type="protein sequence ID" value="XBS38599.1"/>
    <property type="molecule type" value="Genomic_DNA"/>
</dbReference>
<gene>
    <name evidence="1" type="ORF">VZ068_03375</name>
</gene>
<protein>
    <submittedName>
        <fullName evidence="1">Uncharacterized protein</fullName>
    </submittedName>
</protein>
<evidence type="ECO:0000313" key="1">
    <source>
        <dbReference type="EMBL" id="XBS38599.1"/>
    </source>
</evidence>
<reference evidence="1" key="1">
    <citation type="submission" date="2024-02" db="EMBL/GenBank/DDBJ databases">
        <title>Complete genome sequence of Xanthomonas sp. 10-10.</title>
        <authorList>
            <person name="Biessy A."/>
            <person name="Ciotola M."/>
            <person name="Cadieux M."/>
            <person name="Soufiane B."/>
            <person name="Laforest M."/>
            <person name="Filion M."/>
        </authorList>
    </citation>
    <scope>NUCLEOTIDE SEQUENCE</scope>
    <source>
        <strain evidence="1">10-10</strain>
    </source>
</reference>
<dbReference type="RefSeq" id="WP_349656900.1">
    <property type="nucleotide sequence ID" value="NZ_CP144460.1"/>
</dbReference>
<accession>A0AAU7PA99</accession>
<proteinExistence type="predicted"/>
<dbReference type="AlphaFoldDB" id="A0AAU7PA99"/>